<evidence type="ECO:0000256" key="2">
    <source>
        <dbReference type="SAM" id="Phobius"/>
    </source>
</evidence>
<name>A0ABN9XJQ5_9DINO</name>
<evidence type="ECO:0000313" key="5">
    <source>
        <dbReference type="Proteomes" id="UP001189429"/>
    </source>
</evidence>
<feature type="compositionally biased region" description="Gly residues" evidence="1">
    <location>
        <begin position="579"/>
        <end position="592"/>
    </location>
</feature>
<keyword evidence="5" id="KW-1185">Reference proteome</keyword>
<evidence type="ECO:0000256" key="3">
    <source>
        <dbReference type="SAM" id="SignalP"/>
    </source>
</evidence>
<comment type="caution">
    <text evidence="4">The sequence shown here is derived from an EMBL/GenBank/DDBJ whole genome shotgun (WGS) entry which is preliminary data.</text>
</comment>
<organism evidence="4 5">
    <name type="scientific">Prorocentrum cordatum</name>
    <dbReference type="NCBI Taxonomy" id="2364126"/>
    <lineage>
        <taxon>Eukaryota</taxon>
        <taxon>Sar</taxon>
        <taxon>Alveolata</taxon>
        <taxon>Dinophyceae</taxon>
        <taxon>Prorocentrales</taxon>
        <taxon>Prorocentraceae</taxon>
        <taxon>Prorocentrum</taxon>
    </lineage>
</organism>
<feature type="compositionally biased region" description="Basic and acidic residues" evidence="1">
    <location>
        <begin position="558"/>
        <end position="567"/>
    </location>
</feature>
<dbReference type="Proteomes" id="UP001189429">
    <property type="component" value="Unassembled WGS sequence"/>
</dbReference>
<keyword evidence="3" id="KW-0732">Signal</keyword>
<feature type="region of interest" description="Disordered" evidence="1">
    <location>
        <begin position="558"/>
        <end position="600"/>
    </location>
</feature>
<feature type="transmembrane region" description="Helical" evidence="2">
    <location>
        <begin position="86"/>
        <end position="106"/>
    </location>
</feature>
<dbReference type="EMBL" id="CAUYUJ010020459">
    <property type="protein sequence ID" value="CAK0898323.1"/>
    <property type="molecule type" value="Genomic_DNA"/>
</dbReference>
<evidence type="ECO:0000313" key="4">
    <source>
        <dbReference type="EMBL" id="CAK0898323.1"/>
    </source>
</evidence>
<sequence>GVAGAFLAFLTFVVRDHFARRPPWDGGDADWCRSEALAPPPAPPARDDAVCPVSWVHPGIVEEIAQQLAADRCVCEVQCNSGARDFALFAGGVGFFGFGQFIYWVTFFGKCYCCRRDGERLTVREFLNELLPGRLVAVRYPGEDLYHERVVLGPCARDPLGRVSRWEVLTPDHDKYDEDMTMEGDEGEAIVLLDDMGNCPAGLRGKFYRFAGDRYPSSQQIVDWARAQVEQIRAAGEEPLSMTHYIDHAGSRKALAGVGRRLRLCAPAPLPAGGPEAPGGAAAAGRLAAVDGDADGAGAPAGPAGAVGLGAVRDATEDPFGPLRAREEPAEGRVWIVCENSDEHETLGLEVTLRPGDIAITSHDGLVHRHGGFLRIRSVLSSECVDFVARLKVDDDVRTLWVDYDESGNRFKSFKRAVQESREEPITAVEVQGPPGTLHLARFIKRYGGDPRRWWQGFARGHGISKTDRVYHEMANLTESLKLFGEYDQLNLGASAGIEKLTRRICGVIDACATGGGVPSWKMAGVYEGEANSIDAIAPALRKWGLTKVKDHNELEQARLRHPRPAEGADPSAALSGAAGRGDGGRGRGAGAGRRSKRYRRRDHVRQLVEGASNALNWLAKTDDYRLPDLRGRPQHVSELGQCQVTRERDEVLSYVEQLAALQVRDGGHEYYLPPEVALRELLCDKASGYMMDASMTTLAPYQRGRVSLPEKRDAVSSVFDLVGDRGRAYLEGAGERMLDPSASGTLAGDADRCYVDPQLASNPKLYARFVRDLKARNMLVFGKWAHERT</sequence>
<proteinExistence type="predicted"/>
<gene>
    <name evidence="4" type="ORF">PCOR1329_LOCUS76225</name>
</gene>
<reference evidence="4" key="1">
    <citation type="submission" date="2023-10" db="EMBL/GenBank/DDBJ databases">
        <authorList>
            <person name="Chen Y."/>
            <person name="Shah S."/>
            <person name="Dougan E. K."/>
            <person name="Thang M."/>
            <person name="Chan C."/>
        </authorList>
    </citation>
    <scope>NUCLEOTIDE SEQUENCE [LARGE SCALE GENOMIC DNA]</scope>
</reference>
<keyword evidence="2" id="KW-1133">Transmembrane helix</keyword>
<keyword evidence="2" id="KW-0812">Transmembrane</keyword>
<feature type="non-terminal residue" evidence="4">
    <location>
        <position position="1"/>
    </location>
</feature>
<evidence type="ECO:0000256" key="1">
    <source>
        <dbReference type="SAM" id="MobiDB-lite"/>
    </source>
</evidence>
<keyword evidence="2" id="KW-0472">Membrane</keyword>
<accession>A0ABN9XJQ5</accession>
<feature type="non-terminal residue" evidence="4">
    <location>
        <position position="790"/>
    </location>
</feature>
<feature type="signal peptide" evidence="3">
    <location>
        <begin position="1"/>
        <end position="19"/>
    </location>
</feature>
<feature type="chain" id="PRO_5045784068" evidence="3">
    <location>
        <begin position="20"/>
        <end position="790"/>
    </location>
</feature>
<protein>
    <submittedName>
        <fullName evidence="4">Uncharacterized protein</fullName>
    </submittedName>
</protein>